<dbReference type="Gene3D" id="1.10.30.50">
    <property type="match status" value="1"/>
</dbReference>
<dbReference type="InterPro" id="IPR004919">
    <property type="entry name" value="GmrSD_N"/>
</dbReference>
<dbReference type="InterPro" id="IPR003615">
    <property type="entry name" value="HNH_nuc"/>
</dbReference>
<dbReference type="Pfam" id="PF03235">
    <property type="entry name" value="GmrSD_N"/>
    <property type="match status" value="1"/>
</dbReference>
<reference evidence="2" key="1">
    <citation type="journal article" date="2020" name="Nature">
        <title>Giant virus diversity and host interactions through global metagenomics.</title>
        <authorList>
            <person name="Schulz F."/>
            <person name="Roux S."/>
            <person name="Paez-Espino D."/>
            <person name="Jungbluth S."/>
            <person name="Walsh D.A."/>
            <person name="Denef V.J."/>
            <person name="McMahon K.D."/>
            <person name="Konstantinidis K.T."/>
            <person name="Eloe-Fadrosh E.A."/>
            <person name="Kyrpides N.C."/>
            <person name="Woyke T."/>
        </authorList>
    </citation>
    <scope>NUCLEOTIDE SEQUENCE</scope>
    <source>
        <strain evidence="2">GVMAG-M-3300009155-2</strain>
    </source>
</reference>
<protein>
    <recommendedName>
        <fullName evidence="1">HNH nuclease domain-containing protein</fullName>
    </recommendedName>
</protein>
<dbReference type="AlphaFoldDB" id="A0A6C0EQT7"/>
<sequence length="419" mass="49500">MEYISLSIINLRTNKENALATNQIYLNKSPEFQRCYEAWDDKLRTRFIESIILNRATNPIWTVLNEDNDSEEILDGMHRITTALSFLNNEFSTNKNYLLSLDPEKYNKKTFNDLDSDDKAKIRNYNFIFNKLDSSYRKDLNKLKDMYEILNRSSKTLNDYEFNKVILNPFYDIISKHKELFIKSNFFSKIKDARGNIDTELIEMIVLSFQLPNCWSSINSLKEEWIKNSFGETSEEVISYIKNNGENLENKLLYMSKIISIFYQRNLFSRDTKTFKKFFLPYKFIVSRCCYLIKGYPLFNRISDNIIENFRKEILVDEIQSNLNCNSRNAIFQKKLIEKIDGIIENELNTDGIKRTYDKKTILEKLCEQKNMCPECNLIIKDCDDYEGDHIMPWTAGGPTIPSNLQILHKRCHELKSAF</sequence>
<organism evidence="2">
    <name type="scientific">viral metagenome</name>
    <dbReference type="NCBI Taxonomy" id="1070528"/>
    <lineage>
        <taxon>unclassified sequences</taxon>
        <taxon>metagenomes</taxon>
        <taxon>organismal metagenomes</taxon>
    </lineage>
</organism>
<dbReference type="EMBL" id="MN738915">
    <property type="protein sequence ID" value="QHT31041.1"/>
    <property type="molecule type" value="Genomic_DNA"/>
</dbReference>
<dbReference type="Pfam" id="PF01844">
    <property type="entry name" value="HNH"/>
    <property type="match status" value="1"/>
</dbReference>
<feature type="domain" description="HNH nuclease" evidence="1">
    <location>
        <begin position="362"/>
        <end position="414"/>
    </location>
</feature>
<name>A0A6C0EQT7_9ZZZZ</name>
<dbReference type="GO" id="GO:0003676">
    <property type="term" value="F:nucleic acid binding"/>
    <property type="evidence" value="ECO:0007669"/>
    <property type="project" value="InterPro"/>
</dbReference>
<dbReference type="CDD" id="cd00085">
    <property type="entry name" value="HNHc"/>
    <property type="match status" value="1"/>
</dbReference>
<dbReference type="PANTHER" id="PTHR39639:SF1">
    <property type="entry name" value="DUF262 DOMAIN-CONTAINING PROTEIN"/>
    <property type="match status" value="1"/>
</dbReference>
<evidence type="ECO:0000259" key="1">
    <source>
        <dbReference type="SMART" id="SM00507"/>
    </source>
</evidence>
<dbReference type="InterPro" id="IPR002711">
    <property type="entry name" value="HNH"/>
</dbReference>
<proteinExistence type="predicted"/>
<dbReference type="GO" id="GO:0004519">
    <property type="term" value="F:endonuclease activity"/>
    <property type="evidence" value="ECO:0007669"/>
    <property type="project" value="InterPro"/>
</dbReference>
<dbReference type="GO" id="GO:0008270">
    <property type="term" value="F:zinc ion binding"/>
    <property type="evidence" value="ECO:0007669"/>
    <property type="project" value="InterPro"/>
</dbReference>
<evidence type="ECO:0000313" key="2">
    <source>
        <dbReference type="EMBL" id="QHT31041.1"/>
    </source>
</evidence>
<dbReference type="PANTHER" id="PTHR39639">
    <property type="entry name" value="CHROMOSOME 16, WHOLE GENOME SHOTGUN SEQUENCE"/>
    <property type="match status" value="1"/>
</dbReference>
<accession>A0A6C0EQT7</accession>
<dbReference type="SMART" id="SM00507">
    <property type="entry name" value="HNHc"/>
    <property type="match status" value="1"/>
</dbReference>